<evidence type="ECO:0000256" key="6">
    <source>
        <dbReference type="ARBA" id="ARBA00023098"/>
    </source>
</evidence>
<sequence>MVQFGNHVEYYVANELDRTRRLYVVPYKDVQYRTCIESLSLPEQQQQQQQQLVSSQSTPAAPPPPPPPLSLSTTSAASPTSLLHHHATSTSNSRSGLSALFGDDDGSCNLTQQQQQQQQTQPQPTEDVVTATATPEIMTSNAITITSGTGAELAAAMKTIMITQRQERHQQRTSSLMTQGSSSFAEEREDEELEQQFDALQLQGNNSNNNYAEEATMNTMSEEQDAEEAQAKFFAQRFQTEWRICLKRATADFDRAMQLFWCEVFNGMKESTNNVESDETIRGALPDAALQSYIQSVPPTRAHETFSFLKDIHATALINAEALRKLVKKFDKKIKTTFSNHHPHEHDSSSSSYMLSAKLLPEVYSSNFTGSLASLEGGLALMRVLLNIEEEDAHHQNPSHNDVSQLRKKSATKDDDDMHDVAILREGYFGNKNDKETDDELVIKRKKELQWLRSMVESIDPIYVPFLVGHRGFHSVHDRSDVRPLENSITAYEAAWTNGIHLCECDIALTKDERIILAHDENFARLGMDPTSPLCNRTVRDLTFQELMNCPLKSGARPPLLFDVLRSAAAIGGKAKMIVEIKAGNTDAASALARMFARHPKLMEHVAVVMSFDAFIMHNMRREMAVVFEQLHHGSTPQQQSGSASPMPIRLLPHEHAPGLEHAVHPHPAPVLSNIALGSSLSSSPNLGPSILSQSRLPSHGRFPSILGSHNRLDSRDLFGLGHSVVGSERATTDTIGIGLNLADVGTPKSTKKTFLPFHHKQPEEDETTTVPLEKRDNPPPSSSPFMTDDKPIQTFPKLLLITVAETPKLDFQQFVDFTQPENVEKLLRGGDGGSLDGVYMQYQKEMIRPEFSKAMRSLASRYDVGVWGTEPDEWDTFHTLVTECHVSYVNSSLPKHFLRKMKRSISANSLAMNSILTSHNVSGM</sequence>
<dbReference type="EMBL" id="JALLBG020000155">
    <property type="protein sequence ID" value="KAL3761211.1"/>
    <property type="molecule type" value="Genomic_DNA"/>
</dbReference>
<dbReference type="PROSITE" id="PS51704">
    <property type="entry name" value="GP_PDE"/>
    <property type="match status" value="1"/>
</dbReference>
<proteinExistence type="inferred from homology"/>
<dbReference type="PANTHER" id="PTHR42758">
    <property type="entry name" value="PHOSPHATIDYLGLYCEROL PHOSPHOLIPASE C"/>
    <property type="match status" value="1"/>
</dbReference>
<keyword evidence="7" id="KW-0472">Membrane</keyword>
<evidence type="ECO:0000256" key="4">
    <source>
        <dbReference type="ARBA" id="ARBA00022801"/>
    </source>
</evidence>
<dbReference type="GO" id="GO:0005737">
    <property type="term" value="C:cytoplasm"/>
    <property type="evidence" value="ECO:0007669"/>
    <property type="project" value="UniProtKB-ARBA"/>
</dbReference>
<evidence type="ECO:0000256" key="5">
    <source>
        <dbReference type="ARBA" id="ARBA00022989"/>
    </source>
</evidence>
<keyword evidence="6" id="KW-0443">Lipid metabolism</keyword>
<dbReference type="GO" id="GO:0006629">
    <property type="term" value="P:lipid metabolic process"/>
    <property type="evidence" value="ECO:0007669"/>
    <property type="project" value="UniProtKB-KW"/>
</dbReference>
<dbReference type="GO" id="GO:0016020">
    <property type="term" value="C:membrane"/>
    <property type="evidence" value="ECO:0007669"/>
    <property type="project" value="UniProtKB-SubCell"/>
</dbReference>
<keyword evidence="5" id="KW-1133">Transmembrane helix</keyword>
<feature type="domain" description="GP-PDE" evidence="9">
    <location>
        <begin position="465"/>
        <end position="743"/>
    </location>
</feature>
<feature type="compositionally biased region" description="Polar residues" evidence="8">
    <location>
        <begin position="172"/>
        <end position="184"/>
    </location>
</feature>
<feature type="compositionally biased region" description="Low complexity" evidence="8">
    <location>
        <begin position="111"/>
        <end position="125"/>
    </location>
</feature>
<comment type="subcellular location">
    <subcellularLocation>
        <location evidence="1">Membrane</location>
    </subcellularLocation>
</comment>
<keyword evidence="3" id="KW-0812">Transmembrane</keyword>
<feature type="compositionally biased region" description="Low complexity" evidence="8">
    <location>
        <begin position="41"/>
        <end position="59"/>
    </location>
</feature>
<dbReference type="PANTHER" id="PTHR42758:SF2">
    <property type="entry name" value="PHOSPHATIDYLGLYCEROL PHOSPHOLIPASE C"/>
    <property type="match status" value="1"/>
</dbReference>
<evidence type="ECO:0000256" key="1">
    <source>
        <dbReference type="ARBA" id="ARBA00004370"/>
    </source>
</evidence>
<protein>
    <recommendedName>
        <fullName evidence="9">GP-PDE domain-containing protein</fullName>
    </recommendedName>
</protein>
<dbReference type="InterPro" id="IPR017946">
    <property type="entry name" value="PLC-like_Pdiesterase_TIM-brl"/>
</dbReference>
<dbReference type="AlphaFoldDB" id="A0ABD3MH12"/>
<organism evidence="10 11">
    <name type="scientific">Discostella pseudostelligera</name>
    <dbReference type="NCBI Taxonomy" id="259834"/>
    <lineage>
        <taxon>Eukaryota</taxon>
        <taxon>Sar</taxon>
        <taxon>Stramenopiles</taxon>
        <taxon>Ochrophyta</taxon>
        <taxon>Bacillariophyta</taxon>
        <taxon>Coscinodiscophyceae</taxon>
        <taxon>Thalassiosirophycidae</taxon>
        <taxon>Stephanodiscales</taxon>
        <taxon>Stephanodiscaceae</taxon>
        <taxon>Discostella</taxon>
    </lineage>
</organism>
<accession>A0ABD3MH12</accession>
<comment type="similarity">
    <text evidence="2">Belongs to the glycerophosphoryl diester phosphodiesterase family.</text>
</comment>
<keyword evidence="4" id="KW-0378">Hydrolase</keyword>
<dbReference type="GO" id="GO:0008081">
    <property type="term" value="F:phosphoric diester hydrolase activity"/>
    <property type="evidence" value="ECO:0007669"/>
    <property type="project" value="UniProtKB-ARBA"/>
</dbReference>
<dbReference type="Gene3D" id="3.20.20.190">
    <property type="entry name" value="Phosphatidylinositol (PI) phosphodiesterase"/>
    <property type="match status" value="1"/>
</dbReference>
<evidence type="ECO:0000256" key="8">
    <source>
        <dbReference type="SAM" id="MobiDB-lite"/>
    </source>
</evidence>
<feature type="region of interest" description="Disordered" evidence="8">
    <location>
        <begin position="392"/>
        <end position="413"/>
    </location>
</feature>
<feature type="region of interest" description="Disordered" evidence="8">
    <location>
        <begin position="41"/>
        <end position="129"/>
    </location>
</feature>
<comment type="caution">
    <text evidence="10">The sequence shown here is derived from an EMBL/GenBank/DDBJ whole genome shotgun (WGS) entry which is preliminary data.</text>
</comment>
<evidence type="ECO:0000313" key="10">
    <source>
        <dbReference type="EMBL" id="KAL3761211.1"/>
    </source>
</evidence>
<name>A0ABD3MH12_9STRA</name>
<feature type="compositionally biased region" description="Pro residues" evidence="8">
    <location>
        <begin position="60"/>
        <end position="69"/>
    </location>
</feature>
<feature type="region of interest" description="Disordered" evidence="8">
    <location>
        <begin position="759"/>
        <end position="789"/>
    </location>
</feature>
<gene>
    <name evidence="10" type="ORF">ACHAWU_007028</name>
</gene>
<dbReference type="InterPro" id="IPR030395">
    <property type="entry name" value="GP_PDE_dom"/>
</dbReference>
<reference evidence="10 11" key="1">
    <citation type="submission" date="2024-10" db="EMBL/GenBank/DDBJ databases">
        <title>Updated reference genomes for cyclostephanoid diatoms.</title>
        <authorList>
            <person name="Roberts W.R."/>
            <person name="Alverson A.J."/>
        </authorList>
    </citation>
    <scope>NUCLEOTIDE SEQUENCE [LARGE SCALE GENOMIC DNA]</scope>
    <source>
        <strain evidence="10 11">AJA232-27</strain>
    </source>
</reference>
<dbReference type="Proteomes" id="UP001530293">
    <property type="component" value="Unassembled WGS sequence"/>
</dbReference>
<evidence type="ECO:0000256" key="3">
    <source>
        <dbReference type="ARBA" id="ARBA00022692"/>
    </source>
</evidence>
<evidence type="ECO:0000256" key="7">
    <source>
        <dbReference type="ARBA" id="ARBA00023136"/>
    </source>
</evidence>
<dbReference type="InterPro" id="IPR052271">
    <property type="entry name" value="GDPD-Related"/>
</dbReference>
<evidence type="ECO:0000259" key="9">
    <source>
        <dbReference type="PROSITE" id="PS51704"/>
    </source>
</evidence>
<evidence type="ECO:0000256" key="2">
    <source>
        <dbReference type="ARBA" id="ARBA00007277"/>
    </source>
</evidence>
<feature type="compositionally biased region" description="Low complexity" evidence="8">
    <location>
        <begin position="70"/>
        <end position="82"/>
    </location>
</feature>
<dbReference type="SUPFAM" id="SSF51695">
    <property type="entry name" value="PLC-like phosphodiesterases"/>
    <property type="match status" value="1"/>
</dbReference>
<keyword evidence="11" id="KW-1185">Reference proteome</keyword>
<evidence type="ECO:0000313" key="11">
    <source>
        <dbReference type="Proteomes" id="UP001530293"/>
    </source>
</evidence>
<feature type="region of interest" description="Disordered" evidence="8">
    <location>
        <begin position="166"/>
        <end position="186"/>
    </location>
</feature>
<dbReference type="Pfam" id="PF03009">
    <property type="entry name" value="GDPD"/>
    <property type="match status" value="1"/>
</dbReference>